<reference evidence="2" key="1">
    <citation type="submission" date="2020-11" db="EMBL/GenBank/DDBJ databases">
        <authorList>
            <consortium name="DOE Joint Genome Institute"/>
            <person name="Ahrendt S."/>
            <person name="Riley R."/>
            <person name="Andreopoulos W."/>
            <person name="Labutti K."/>
            <person name="Pangilinan J."/>
            <person name="Ruiz-Duenas F.J."/>
            <person name="Barrasa J.M."/>
            <person name="Sanchez-Garcia M."/>
            <person name="Camarero S."/>
            <person name="Miyauchi S."/>
            <person name="Serrano A."/>
            <person name="Linde D."/>
            <person name="Babiker R."/>
            <person name="Drula E."/>
            <person name="Ayuso-Fernandez I."/>
            <person name="Pacheco R."/>
            <person name="Padilla G."/>
            <person name="Ferreira P."/>
            <person name="Barriuso J."/>
            <person name="Kellner H."/>
            <person name="Castanera R."/>
            <person name="Alfaro M."/>
            <person name="Ramirez L."/>
            <person name="Pisabarro A.G."/>
            <person name="Kuo A."/>
            <person name="Tritt A."/>
            <person name="Lipzen A."/>
            <person name="He G."/>
            <person name="Yan M."/>
            <person name="Ng V."/>
            <person name="Cullen D."/>
            <person name="Martin F."/>
            <person name="Rosso M.-N."/>
            <person name="Henrissat B."/>
            <person name="Hibbett D."/>
            <person name="Martinez A.T."/>
            <person name="Grigoriev I.V."/>
        </authorList>
    </citation>
    <scope>NUCLEOTIDE SEQUENCE</scope>
    <source>
        <strain evidence="2">CBS 247.69</strain>
    </source>
</reference>
<protein>
    <submittedName>
        <fullName evidence="2">Uncharacterized protein</fullName>
    </submittedName>
</protein>
<dbReference type="EMBL" id="MU150416">
    <property type="protein sequence ID" value="KAF9456566.1"/>
    <property type="molecule type" value="Genomic_DNA"/>
</dbReference>
<evidence type="ECO:0000313" key="2">
    <source>
        <dbReference type="EMBL" id="KAF9456566.1"/>
    </source>
</evidence>
<feature type="compositionally biased region" description="Basic and acidic residues" evidence="1">
    <location>
        <begin position="98"/>
        <end position="120"/>
    </location>
</feature>
<sequence length="208" mass="23228">MSTAASPYYFRRRTMGRAASPPTWACYEQIPYDDDDDSDSSESCSEDDDEYPRTIAGLESSSDSEDKDHSVDSGTGDDDHDLNMDIGEEGIDGGADGKGMDSKKDVKGKQRAMDSESENKRPHRRRQRPPVYTLRPILTIQKSQGFVWNQDLFVPPYIKDRYVASTSPPNAKGFISTSASSMNSGMNDYEVEVVEIRVKEGDLDFIMP</sequence>
<feature type="region of interest" description="Disordered" evidence="1">
    <location>
        <begin position="19"/>
        <end position="129"/>
    </location>
</feature>
<accession>A0A9P5XVN2</accession>
<dbReference type="Proteomes" id="UP000807353">
    <property type="component" value="Unassembled WGS sequence"/>
</dbReference>
<keyword evidence="3" id="KW-1185">Reference proteome</keyword>
<proteinExistence type="predicted"/>
<name>A0A9P5XVN2_9AGAR</name>
<evidence type="ECO:0000256" key="1">
    <source>
        <dbReference type="SAM" id="MobiDB-lite"/>
    </source>
</evidence>
<feature type="compositionally biased region" description="Acidic residues" evidence="1">
    <location>
        <begin position="31"/>
        <end position="50"/>
    </location>
</feature>
<dbReference type="AlphaFoldDB" id="A0A9P5XVN2"/>
<gene>
    <name evidence="2" type="ORF">BDZ94DRAFT_1204225</name>
</gene>
<organism evidence="2 3">
    <name type="scientific">Collybia nuda</name>
    <dbReference type="NCBI Taxonomy" id="64659"/>
    <lineage>
        <taxon>Eukaryota</taxon>
        <taxon>Fungi</taxon>
        <taxon>Dikarya</taxon>
        <taxon>Basidiomycota</taxon>
        <taxon>Agaricomycotina</taxon>
        <taxon>Agaricomycetes</taxon>
        <taxon>Agaricomycetidae</taxon>
        <taxon>Agaricales</taxon>
        <taxon>Tricholomatineae</taxon>
        <taxon>Clitocybaceae</taxon>
        <taxon>Collybia</taxon>
    </lineage>
</organism>
<feature type="compositionally biased region" description="Acidic residues" evidence="1">
    <location>
        <begin position="75"/>
        <end position="91"/>
    </location>
</feature>
<comment type="caution">
    <text evidence="2">The sequence shown here is derived from an EMBL/GenBank/DDBJ whole genome shotgun (WGS) entry which is preliminary data.</text>
</comment>
<dbReference type="OrthoDB" id="3251353at2759"/>
<evidence type="ECO:0000313" key="3">
    <source>
        <dbReference type="Proteomes" id="UP000807353"/>
    </source>
</evidence>